<dbReference type="STRING" id="860235.AOZ06_17730"/>
<evidence type="ECO:0000313" key="1">
    <source>
        <dbReference type="EMBL" id="ALG08510.1"/>
    </source>
</evidence>
<gene>
    <name evidence="1" type="ORF">AOZ06_17730</name>
</gene>
<proteinExistence type="predicted"/>
<organism evidence="1 2">
    <name type="scientific">Kibdelosporangium phytohabitans</name>
    <dbReference type="NCBI Taxonomy" id="860235"/>
    <lineage>
        <taxon>Bacteria</taxon>
        <taxon>Bacillati</taxon>
        <taxon>Actinomycetota</taxon>
        <taxon>Actinomycetes</taxon>
        <taxon>Pseudonocardiales</taxon>
        <taxon>Pseudonocardiaceae</taxon>
        <taxon>Kibdelosporangium</taxon>
    </lineage>
</organism>
<protein>
    <submittedName>
        <fullName evidence="1">Uncharacterized protein</fullName>
    </submittedName>
</protein>
<sequence length="318" mass="34856">MQAGVDDPAGDKAFVRIVATAHDYPIVRAGAWSALLSSDPDAAVARFLATDYEFLIQRAQQTAHRNLEFCTRVRDTTNKEHTPEVHAAATYAVASGSAGIQAEFVRTGYAAAQLRDRQAREAKGEHEQALVEADWVFVRNLAAHDPGEQVRASATWATRPVATNTDLVEFFAHGWAYGARLDLEKHRRSGFDNEVRWRARLKTLTEAALAAAKTARETATELAKAAAVKAWQDVGAHSDPARSAWAQAQQLAERQAAYWAGIAVVAGGKTGPNWSAVVDPALGNRTAWDNEQQFGQSQARFWAEQLRIAQEGEQRVRL</sequence>
<dbReference type="EMBL" id="CP012752">
    <property type="protein sequence ID" value="ALG08510.1"/>
    <property type="molecule type" value="Genomic_DNA"/>
</dbReference>
<dbReference type="OrthoDB" id="3294255at2"/>
<accession>A0A0N9I1F0</accession>
<dbReference type="AlphaFoldDB" id="A0A0N9I1F0"/>
<reference evidence="1 2" key="1">
    <citation type="submission" date="2015-07" db="EMBL/GenBank/DDBJ databases">
        <title>Genome sequencing of Kibdelosporangium phytohabitans.</title>
        <authorList>
            <person name="Qin S."/>
            <person name="Xing K."/>
        </authorList>
    </citation>
    <scope>NUCLEOTIDE SEQUENCE [LARGE SCALE GENOMIC DNA]</scope>
    <source>
        <strain evidence="1 2">KLBMP1111</strain>
    </source>
</reference>
<evidence type="ECO:0000313" key="2">
    <source>
        <dbReference type="Proteomes" id="UP000063699"/>
    </source>
</evidence>
<dbReference type="Proteomes" id="UP000063699">
    <property type="component" value="Chromosome"/>
</dbReference>
<dbReference type="KEGG" id="kphy:AOZ06_17730"/>
<name>A0A0N9I1F0_9PSEU</name>
<keyword evidence="2" id="KW-1185">Reference proteome</keyword>